<proteinExistence type="predicted"/>
<dbReference type="PANTHER" id="PTHR21310:SF42">
    <property type="entry name" value="BIFUNCTIONAL AAC_APH"/>
    <property type="match status" value="1"/>
</dbReference>
<dbReference type="OrthoDB" id="9797603at2"/>
<feature type="domain" description="Aminoglycoside phosphotransferase" evidence="1">
    <location>
        <begin position="35"/>
        <end position="250"/>
    </location>
</feature>
<accession>A0A428Z9I3</accession>
<dbReference type="InterPro" id="IPR051678">
    <property type="entry name" value="AGP_Transferase"/>
</dbReference>
<dbReference type="SUPFAM" id="SSF56112">
    <property type="entry name" value="Protein kinase-like (PK-like)"/>
    <property type="match status" value="1"/>
</dbReference>
<evidence type="ECO:0000313" key="3">
    <source>
        <dbReference type="Proteomes" id="UP000287547"/>
    </source>
</evidence>
<protein>
    <submittedName>
        <fullName evidence="2">Phosphotransferase</fullName>
    </submittedName>
</protein>
<dbReference type="GO" id="GO:0016740">
    <property type="term" value="F:transferase activity"/>
    <property type="evidence" value="ECO:0007669"/>
    <property type="project" value="UniProtKB-KW"/>
</dbReference>
<comment type="caution">
    <text evidence="2">The sequence shown here is derived from an EMBL/GenBank/DDBJ whole genome shotgun (WGS) entry which is preliminary data.</text>
</comment>
<dbReference type="InterPro" id="IPR002575">
    <property type="entry name" value="Aminoglycoside_PTrfase"/>
</dbReference>
<evidence type="ECO:0000313" key="2">
    <source>
        <dbReference type="EMBL" id="RSM84712.1"/>
    </source>
</evidence>
<dbReference type="Gene3D" id="3.90.1200.10">
    <property type="match status" value="1"/>
</dbReference>
<organism evidence="2 3">
    <name type="scientific">Kibdelosporangium aridum</name>
    <dbReference type="NCBI Taxonomy" id="2030"/>
    <lineage>
        <taxon>Bacteria</taxon>
        <taxon>Bacillati</taxon>
        <taxon>Actinomycetota</taxon>
        <taxon>Actinomycetes</taxon>
        <taxon>Pseudonocardiales</taxon>
        <taxon>Pseudonocardiaceae</taxon>
        <taxon>Kibdelosporangium</taxon>
    </lineage>
</organism>
<dbReference type="CDD" id="cd05155">
    <property type="entry name" value="APH_ChoK_like_1"/>
    <property type="match status" value="1"/>
</dbReference>
<name>A0A428Z9I3_KIBAR</name>
<dbReference type="EMBL" id="QHKI01000015">
    <property type="protein sequence ID" value="RSM84712.1"/>
    <property type="molecule type" value="Genomic_DNA"/>
</dbReference>
<dbReference type="InterPro" id="IPR011009">
    <property type="entry name" value="Kinase-like_dom_sf"/>
</dbReference>
<dbReference type="PANTHER" id="PTHR21310">
    <property type="entry name" value="AMINOGLYCOSIDE PHOSPHOTRANSFERASE-RELATED-RELATED"/>
    <property type="match status" value="1"/>
</dbReference>
<evidence type="ECO:0000259" key="1">
    <source>
        <dbReference type="Pfam" id="PF01636"/>
    </source>
</evidence>
<dbReference type="Gene3D" id="3.30.200.20">
    <property type="entry name" value="Phosphorylase Kinase, domain 1"/>
    <property type="match status" value="1"/>
</dbReference>
<dbReference type="Pfam" id="PF01636">
    <property type="entry name" value="APH"/>
    <property type="match status" value="1"/>
</dbReference>
<dbReference type="Proteomes" id="UP000287547">
    <property type="component" value="Unassembled WGS sequence"/>
</dbReference>
<sequence>MVFIETSPDLVRRLLRAQFPDWADRPITPVQSFGTVNDLYRLGSDMVVRLPRREDAAGDVQRELEWLPRLTPLPTAIPVPVGQGMPGEGYPWNWSVFRWLTGENPVVGDIPLVAKDLAEFVVALRRIDPASGPASDRGGPLADRDRETREAIDQARDMIDADAATAAWEAALQAPQWSEPARWTHADLGPGNILVTDDRLTAVIDFGLLGVGDPAVDLIPAWNLFTGSARATFRSIVDVDEAAWARGRGWALSISLIQLPYYRDTNPVITANSLHVITEVLRD</sequence>
<gene>
    <name evidence="2" type="ORF">DMH04_19700</name>
</gene>
<reference evidence="2 3" key="1">
    <citation type="submission" date="2018-05" db="EMBL/GenBank/DDBJ databases">
        <title>Evolution of GPA BGCs.</title>
        <authorList>
            <person name="Waglechner N."/>
            <person name="Wright G.D."/>
        </authorList>
    </citation>
    <scope>NUCLEOTIDE SEQUENCE [LARGE SCALE GENOMIC DNA]</scope>
    <source>
        <strain evidence="2 3">A82846</strain>
    </source>
</reference>
<dbReference type="AlphaFoldDB" id="A0A428Z9I3"/>
<keyword evidence="2" id="KW-0808">Transferase</keyword>